<gene>
    <name evidence="3" type="ORF">FLO80_16495</name>
</gene>
<dbReference type="InterPro" id="IPR029052">
    <property type="entry name" value="Metallo-depent_PP-like"/>
</dbReference>
<sequence length="201" mass="21066">MRVLGFSDVHASAKAMRTVAEAADGADLVIGAGDFCHMRQGLRDILSVLDGIAAPMVLVPGNVESAEELRRDAPKGAVVLHGQGHVIGGLRLFGLGYAVPPPPFGDWSCNLGEDEAEAMLAACEAADILISHSPPKGVVDRTSTGISVGSVAVRGAIERVQPRLVLCGHVHECWGERGKIGQSEVVNLGPVVNWFEFEAGI</sequence>
<dbReference type="Gene3D" id="3.60.21.10">
    <property type="match status" value="1"/>
</dbReference>
<dbReference type="InterPro" id="IPR051693">
    <property type="entry name" value="UPF0046_metallophosphoest"/>
</dbReference>
<evidence type="ECO:0000259" key="2">
    <source>
        <dbReference type="Pfam" id="PF12850"/>
    </source>
</evidence>
<comment type="similarity">
    <text evidence="1">Belongs to the metallophosphoesterase superfamily. YfcE family.</text>
</comment>
<keyword evidence="4" id="KW-1185">Reference proteome</keyword>
<comment type="caution">
    <text evidence="3">The sequence shown here is derived from an EMBL/GenBank/DDBJ whole genome shotgun (WGS) entry which is preliminary data.</text>
</comment>
<dbReference type="AlphaFoldDB" id="A0A5A9Z4W3"/>
<dbReference type="PANTHER" id="PTHR12905">
    <property type="entry name" value="METALLOPHOSPHOESTERASE"/>
    <property type="match status" value="1"/>
</dbReference>
<accession>A0A5A9Z4W3</accession>
<feature type="domain" description="Calcineurin-like phosphoesterase" evidence="2">
    <location>
        <begin position="1"/>
        <end position="193"/>
    </location>
</feature>
<evidence type="ECO:0000313" key="3">
    <source>
        <dbReference type="EMBL" id="KAA0912210.1"/>
    </source>
</evidence>
<dbReference type="PANTHER" id="PTHR12905:SF0">
    <property type="entry name" value="CALCINEURIN-LIKE PHOSPHOESTERASE DOMAIN-CONTAINING PROTEIN"/>
    <property type="match status" value="1"/>
</dbReference>
<protein>
    <submittedName>
        <fullName evidence="3">Serine/threonine protein phosphatase</fullName>
    </submittedName>
</protein>
<dbReference type="SUPFAM" id="SSF56300">
    <property type="entry name" value="Metallo-dependent phosphatases"/>
    <property type="match status" value="1"/>
</dbReference>
<organism evidence="3 4">
    <name type="scientific">Aquicoccus porphyridii</name>
    <dbReference type="NCBI Taxonomy" id="1852029"/>
    <lineage>
        <taxon>Bacteria</taxon>
        <taxon>Pseudomonadati</taxon>
        <taxon>Pseudomonadota</taxon>
        <taxon>Alphaproteobacteria</taxon>
        <taxon>Rhodobacterales</taxon>
        <taxon>Paracoccaceae</taxon>
        <taxon>Aquicoccus</taxon>
    </lineage>
</organism>
<evidence type="ECO:0000256" key="1">
    <source>
        <dbReference type="ARBA" id="ARBA00008950"/>
    </source>
</evidence>
<dbReference type="EMBL" id="VINQ01000015">
    <property type="protein sequence ID" value="KAA0912210.1"/>
    <property type="molecule type" value="Genomic_DNA"/>
</dbReference>
<name>A0A5A9Z4W3_9RHOB</name>
<evidence type="ECO:0000313" key="4">
    <source>
        <dbReference type="Proteomes" id="UP000325291"/>
    </source>
</evidence>
<dbReference type="InterPro" id="IPR024654">
    <property type="entry name" value="Calcineurin-like_PHP_lpxH"/>
</dbReference>
<reference evidence="3 4" key="1">
    <citation type="submission" date="2019-07" db="EMBL/GenBank/DDBJ databases">
        <title>Aquicoccus porphyridii gen. nov., sp. nov., isolated from a small marine red alga, Porphyridium marinum.</title>
        <authorList>
            <person name="Liu L."/>
        </authorList>
    </citation>
    <scope>NUCLEOTIDE SEQUENCE [LARGE SCALE GENOMIC DNA]</scope>
    <source>
        <strain evidence="3 4">L1 8-17</strain>
    </source>
</reference>
<dbReference type="Proteomes" id="UP000325291">
    <property type="component" value="Unassembled WGS sequence"/>
</dbReference>
<dbReference type="RefSeq" id="WP_111367737.1">
    <property type="nucleotide sequence ID" value="NZ_VINQ01000015.1"/>
</dbReference>
<dbReference type="Pfam" id="PF12850">
    <property type="entry name" value="Metallophos_2"/>
    <property type="match status" value="1"/>
</dbReference>
<proteinExistence type="inferred from homology"/>